<organism evidence="2 3">
    <name type="scientific">Culter alburnus</name>
    <name type="common">Topmouth culter</name>
    <dbReference type="NCBI Taxonomy" id="194366"/>
    <lineage>
        <taxon>Eukaryota</taxon>
        <taxon>Metazoa</taxon>
        <taxon>Chordata</taxon>
        <taxon>Craniata</taxon>
        <taxon>Vertebrata</taxon>
        <taxon>Euteleostomi</taxon>
        <taxon>Actinopterygii</taxon>
        <taxon>Neopterygii</taxon>
        <taxon>Teleostei</taxon>
        <taxon>Ostariophysi</taxon>
        <taxon>Cypriniformes</taxon>
        <taxon>Xenocyprididae</taxon>
        <taxon>Xenocypridinae</taxon>
        <taxon>Culter</taxon>
    </lineage>
</organism>
<keyword evidence="3" id="KW-1185">Reference proteome</keyword>
<accession>A0AAW2AVY1</accession>
<evidence type="ECO:0000256" key="1">
    <source>
        <dbReference type="SAM" id="MobiDB-lite"/>
    </source>
</evidence>
<dbReference type="Proteomes" id="UP001479290">
    <property type="component" value="Unassembled WGS sequence"/>
</dbReference>
<reference evidence="2 3" key="1">
    <citation type="submission" date="2024-05" db="EMBL/GenBank/DDBJ databases">
        <title>A high-quality chromosomal-level genome assembly of Topmouth culter (Culter alburnus).</title>
        <authorList>
            <person name="Zhao H."/>
        </authorList>
    </citation>
    <scope>NUCLEOTIDE SEQUENCE [LARGE SCALE GENOMIC DNA]</scope>
    <source>
        <strain evidence="2">CATC2023</strain>
        <tissue evidence="2">Muscle</tissue>
    </source>
</reference>
<proteinExistence type="predicted"/>
<evidence type="ECO:0000313" key="2">
    <source>
        <dbReference type="EMBL" id="KAK9976867.1"/>
    </source>
</evidence>
<feature type="region of interest" description="Disordered" evidence="1">
    <location>
        <begin position="68"/>
        <end position="105"/>
    </location>
</feature>
<protein>
    <submittedName>
        <fullName evidence="2">Uncharacterized protein</fullName>
    </submittedName>
</protein>
<dbReference type="EMBL" id="JAWDJR010000003">
    <property type="protein sequence ID" value="KAK9976867.1"/>
    <property type="molecule type" value="Genomic_DNA"/>
</dbReference>
<name>A0AAW2AVY1_CULAL</name>
<evidence type="ECO:0000313" key="3">
    <source>
        <dbReference type="Proteomes" id="UP001479290"/>
    </source>
</evidence>
<sequence length="105" mass="11681">MDAQTIEEFLITTGPVMVQYTEEYQITLLSKASSTQAQDNTEHHKSDEELCQATIETTPLCSANIEHNTQQTIKHHTQDSLTNKDGLLPQKVPKPSDMPQTPSTA</sequence>
<comment type="caution">
    <text evidence="2">The sequence shown here is derived from an EMBL/GenBank/DDBJ whole genome shotgun (WGS) entry which is preliminary data.</text>
</comment>
<dbReference type="AlphaFoldDB" id="A0AAW2AVY1"/>
<gene>
    <name evidence="2" type="ORF">ABG768_018688</name>
</gene>